<dbReference type="InterPro" id="IPR050951">
    <property type="entry name" value="Retrovirus_Pol_polyprotein"/>
</dbReference>
<protein>
    <recommendedName>
        <fullName evidence="1">Integrase catalytic domain-containing protein</fullName>
    </recommendedName>
</protein>
<comment type="caution">
    <text evidence="2">The sequence shown here is derived from an EMBL/GenBank/DDBJ whole genome shotgun (WGS) entry which is preliminary data.</text>
</comment>
<feature type="domain" description="Integrase catalytic" evidence="1">
    <location>
        <begin position="1"/>
        <end position="155"/>
    </location>
</feature>
<dbReference type="SUPFAM" id="SSF53098">
    <property type="entry name" value="Ribonuclease H-like"/>
    <property type="match status" value="1"/>
</dbReference>
<sequence length="361" mass="41660">MGECIHGFIVGLPKVGGLGNIMLIVDWLSKYAVFVPTPALFDAKEAAKLFFRGVVKYWGLPRDIVSDRDARFTGRFWTELFRIMGTDLRFSTSFHPQTDGQTERINALLELYLRHFVSANQRDWPELLDVAQFSYNLQKSEATGASPFEIATGQQPLTPHTVVIPYRGPNLTAFRFAKQWKEQVGLAKTSLARASRKMKKWADSKRRHLEFEEGDLVLVRMFHRTHGKRHKGLLRKYEGPFPIEKYIGKVAYRVKLPAQLECHPVFHISLLKPYYADHDDPARNKSKRAPMTVTSTLEHEPEEVVAHRVVPLGCPSWLHRVFGQVEGAWTEETSWEHELKLWQHEELVRRYWVEATGTLPT</sequence>
<dbReference type="EMBL" id="JAAGAX010000011">
    <property type="protein sequence ID" value="KAF2299456.1"/>
    <property type="molecule type" value="Genomic_DNA"/>
</dbReference>
<organism evidence="2 3">
    <name type="scientific">Hevea brasiliensis</name>
    <name type="common">Para rubber tree</name>
    <name type="synonym">Siphonia brasiliensis</name>
    <dbReference type="NCBI Taxonomy" id="3981"/>
    <lineage>
        <taxon>Eukaryota</taxon>
        <taxon>Viridiplantae</taxon>
        <taxon>Streptophyta</taxon>
        <taxon>Embryophyta</taxon>
        <taxon>Tracheophyta</taxon>
        <taxon>Spermatophyta</taxon>
        <taxon>Magnoliopsida</taxon>
        <taxon>eudicotyledons</taxon>
        <taxon>Gunneridae</taxon>
        <taxon>Pentapetalae</taxon>
        <taxon>rosids</taxon>
        <taxon>fabids</taxon>
        <taxon>Malpighiales</taxon>
        <taxon>Euphorbiaceae</taxon>
        <taxon>Crotonoideae</taxon>
        <taxon>Micrandreae</taxon>
        <taxon>Hevea</taxon>
    </lineage>
</organism>
<evidence type="ECO:0000259" key="1">
    <source>
        <dbReference type="PROSITE" id="PS50994"/>
    </source>
</evidence>
<dbReference type="AlphaFoldDB" id="A0A6A6LHH6"/>
<dbReference type="Proteomes" id="UP000467840">
    <property type="component" value="Chromosome 1"/>
</dbReference>
<dbReference type="GO" id="GO:0015074">
    <property type="term" value="P:DNA integration"/>
    <property type="evidence" value="ECO:0007669"/>
    <property type="project" value="InterPro"/>
</dbReference>
<dbReference type="Gene3D" id="3.30.420.10">
    <property type="entry name" value="Ribonuclease H-like superfamily/Ribonuclease H"/>
    <property type="match status" value="1"/>
</dbReference>
<dbReference type="GO" id="GO:0003676">
    <property type="term" value="F:nucleic acid binding"/>
    <property type="evidence" value="ECO:0007669"/>
    <property type="project" value="InterPro"/>
</dbReference>
<reference evidence="2 3" key="1">
    <citation type="journal article" date="2020" name="Mol. Plant">
        <title>The Chromosome-Based Rubber Tree Genome Provides New Insights into Spurge Genome Evolution and Rubber Biosynthesis.</title>
        <authorList>
            <person name="Liu J."/>
            <person name="Shi C."/>
            <person name="Shi C.C."/>
            <person name="Li W."/>
            <person name="Zhang Q.J."/>
            <person name="Zhang Y."/>
            <person name="Li K."/>
            <person name="Lu H.F."/>
            <person name="Shi C."/>
            <person name="Zhu S.T."/>
            <person name="Xiao Z.Y."/>
            <person name="Nan H."/>
            <person name="Yue Y."/>
            <person name="Zhu X.G."/>
            <person name="Wu Y."/>
            <person name="Hong X.N."/>
            <person name="Fan G.Y."/>
            <person name="Tong Y."/>
            <person name="Zhang D."/>
            <person name="Mao C.L."/>
            <person name="Liu Y.L."/>
            <person name="Hao S.J."/>
            <person name="Liu W.Q."/>
            <person name="Lv M.Q."/>
            <person name="Zhang H.B."/>
            <person name="Liu Y."/>
            <person name="Hu-Tang G.R."/>
            <person name="Wang J.P."/>
            <person name="Wang J.H."/>
            <person name="Sun Y.H."/>
            <person name="Ni S.B."/>
            <person name="Chen W.B."/>
            <person name="Zhang X.C."/>
            <person name="Jiao Y.N."/>
            <person name="Eichler E.E."/>
            <person name="Li G.H."/>
            <person name="Liu X."/>
            <person name="Gao L.Z."/>
        </authorList>
    </citation>
    <scope>NUCLEOTIDE SEQUENCE [LARGE SCALE GENOMIC DNA]</scope>
    <source>
        <strain evidence="3">cv. GT1</strain>
        <tissue evidence="2">Leaf</tissue>
    </source>
</reference>
<evidence type="ECO:0000313" key="3">
    <source>
        <dbReference type="Proteomes" id="UP000467840"/>
    </source>
</evidence>
<gene>
    <name evidence="2" type="ORF">GH714_032009</name>
</gene>
<dbReference type="InterPro" id="IPR036397">
    <property type="entry name" value="RNaseH_sf"/>
</dbReference>
<dbReference type="PROSITE" id="PS50994">
    <property type="entry name" value="INTEGRASE"/>
    <property type="match status" value="1"/>
</dbReference>
<name>A0A6A6LHH6_HEVBR</name>
<evidence type="ECO:0000313" key="2">
    <source>
        <dbReference type="EMBL" id="KAF2299456.1"/>
    </source>
</evidence>
<proteinExistence type="predicted"/>
<dbReference type="InterPro" id="IPR001584">
    <property type="entry name" value="Integrase_cat-core"/>
</dbReference>
<accession>A0A6A6LHH6</accession>
<dbReference type="InterPro" id="IPR012337">
    <property type="entry name" value="RNaseH-like_sf"/>
</dbReference>
<dbReference type="Pfam" id="PF24626">
    <property type="entry name" value="SH3_Tf2-1"/>
    <property type="match status" value="1"/>
</dbReference>
<keyword evidence="3" id="KW-1185">Reference proteome</keyword>
<dbReference type="InterPro" id="IPR056924">
    <property type="entry name" value="SH3_Tf2-1"/>
</dbReference>
<dbReference type="PANTHER" id="PTHR37984">
    <property type="entry name" value="PROTEIN CBG26694"/>
    <property type="match status" value="1"/>
</dbReference>
<dbReference type="PANTHER" id="PTHR37984:SF5">
    <property type="entry name" value="PROTEIN NYNRIN-LIKE"/>
    <property type="match status" value="1"/>
</dbReference>